<comment type="caution">
    <text evidence="1">The sequence shown here is derived from an EMBL/GenBank/DDBJ whole genome shotgun (WGS) entry which is preliminary data.</text>
</comment>
<organism evidence="1 2">
    <name type="scientific">Clostridium simiarum</name>
    <dbReference type="NCBI Taxonomy" id="2841506"/>
    <lineage>
        <taxon>Bacteria</taxon>
        <taxon>Bacillati</taxon>
        <taxon>Bacillota</taxon>
        <taxon>Clostridia</taxon>
        <taxon>Eubacteriales</taxon>
        <taxon>Clostridiaceae</taxon>
        <taxon>Clostridium</taxon>
    </lineage>
</organism>
<protein>
    <submittedName>
        <fullName evidence="1">DUF1836 domain-containing protein</fullName>
    </submittedName>
</protein>
<dbReference type="InterPro" id="IPR014975">
    <property type="entry name" value="DUF1836"/>
</dbReference>
<name>A0ABS6F2M8_9CLOT</name>
<reference evidence="1 2" key="1">
    <citation type="submission" date="2021-06" db="EMBL/GenBank/DDBJ databases">
        <authorList>
            <person name="Sun Q."/>
            <person name="Li D."/>
        </authorList>
    </citation>
    <scope>NUCLEOTIDE SEQUENCE [LARGE SCALE GENOMIC DNA]</scope>
    <source>
        <strain evidence="1 2">MSJ-4</strain>
    </source>
</reference>
<dbReference type="PANTHER" id="PTHR40056:SF1">
    <property type="entry name" value="DUF1836 DOMAIN-CONTAINING PROTEIN"/>
    <property type="match status" value="1"/>
</dbReference>
<dbReference type="Pfam" id="PF08876">
    <property type="entry name" value="DUF1836"/>
    <property type="match status" value="1"/>
</dbReference>
<sequence>MLEKLLESMNFEKEIRFEDIPSIDLYMDQVITLFENNLSAYKRSEKDKILTKTMINNYAKDKLLMSIKNKKYTREHITLMILIYNLKQSLAIGDIKKILTPLVGKLENKKEDVPIKEFYNLFLEVKKEENFSIKEDLDKKLEMINSSIGNISLGELDKDYVTSLFMVISLINASNMYKTLAEKIIDYNLKGNED</sequence>
<evidence type="ECO:0000313" key="1">
    <source>
        <dbReference type="EMBL" id="MBU5592761.1"/>
    </source>
</evidence>
<dbReference type="PANTHER" id="PTHR40056">
    <property type="entry name" value="HYPOTHETICAL CYTOSOLIC PROTEIN"/>
    <property type="match status" value="1"/>
</dbReference>
<gene>
    <name evidence="1" type="ORF">KQI89_13480</name>
</gene>
<dbReference type="Proteomes" id="UP000736583">
    <property type="component" value="Unassembled WGS sequence"/>
</dbReference>
<proteinExistence type="predicted"/>
<keyword evidence="2" id="KW-1185">Reference proteome</keyword>
<accession>A0ABS6F2M8</accession>
<dbReference type="EMBL" id="JAHLQL010000005">
    <property type="protein sequence ID" value="MBU5592761.1"/>
    <property type="molecule type" value="Genomic_DNA"/>
</dbReference>
<evidence type="ECO:0000313" key="2">
    <source>
        <dbReference type="Proteomes" id="UP000736583"/>
    </source>
</evidence>